<accession>A0ABX8AKX4</accession>
<protein>
    <recommendedName>
        <fullName evidence="4">Glutathione hydrolase proenzyme</fullName>
        <ecNumber evidence="4">2.3.2.2</ecNumber>
        <ecNumber evidence="4">3.4.19.13</ecNumber>
    </recommendedName>
    <component>
        <recommendedName>
            <fullName evidence="4">Glutathione hydrolase large chain</fullName>
        </recommendedName>
    </component>
    <component>
        <recommendedName>
            <fullName evidence="4">Glutathione hydrolase small chain</fullName>
        </recommendedName>
    </component>
</protein>
<dbReference type="InterPro" id="IPR043138">
    <property type="entry name" value="GGT_lsub"/>
</dbReference>
<dbReference type="PANTHER" id="PTHR43881">
    <property type="entry name" value="GAMMA-GLUTAMYLTRANSPEPTIDASE (AFU_ORTHOLOGUE AFUA_4G13580)"/>
    <property type="match status" value="1"/>
</dbReference>
<evidence type="ECO:0000256" key="3">
    <source>
        <dbReference type="ARBA" id="ARBA00047417"/>
    </source>
</evidence>
<dbReference type="InterPro" id="IPR043137">
    <property type="entry name" value="GGT_ssub_C"/>
</dbReference>
<sequence length="555" mass="59514">MMMRGILRWRSGNTLPKYKEGFFVFRDFHAPGRSAVYAPHAMAATSHPLATNAALEILREGGTAADAAVAAMAVYAVAEPHMTGIGGDCFAIVAQPDGTLSGMNSSGRAPKNVSADKLIADGLLDIEPHSVHAITVPGALRGWEKMLKDHGKFSFEQVLQRAIGYARDGYAVSPRAAFDWKEAVDFLKRDEGATELFLKNGRAPVAGEVMRNPQLAETLEAIAKGGADAFYHGPIAEEIAAVVQSKGGYLTVEDLAAHEAVDLTPVTTDYRGVTVAELPPNGQGIIALVMLELMKRFDWADLDPMGPERFHLQMEIAKLAYSGRDRFLADPEFMEHDPQAFLDPDYIDGLAKLIRPDAVLPRQPEDVLSPKSDTVYLSVVDENGLAVSFINSIYHGFGSGIATPKSGVLLQNRGACFTLEADHPNQIAGGKRPMHTIIPAMALKDGLPYMSFGVMGGGYQPCGHAHVLSNHLDYGMNMQEAIDCPRMFIDEKSLSLQAETSVPMETVEALKALGHEVAIVASPIGGGQAIMFDRANGGGLIGGSDPRKDGCALGY</sequence>
<dbReference type="SUPFAM" id="SSF56235">
    <property type="entry name" value="N-terminal nucleophile aminohydrolases (Ntn hydrolases)"/>
    <property type="match status" value="1"/>
</dbReference>
<evidence type="ECO:0000256" key="1">
    <source>
        <dbReference type="ARBA" id="ARBA00001049"/>
    </source>
</evidence>
<organism evidence="5 6">
    <name type="scientific">Pseudovibrio brasiliensis</name>
    <dbReference type="NCBI Taxonomy" id="1898042"/>
    <lineage>
        <taxon>Bacteria</taxon>
        <taxon>Pseudomonadati</taxon>
        <taxon>Pseudomonadota</taxon>
        <taxon>Alphaproteobacteria</taxon>
        <taxon>Hyphomicrobiales</taxon>
        <taxon>Stappiaceae</taxon>
        <taxon>Pseudovibrio</taxon>
    </lineage>
</organism>
<dbReference type="EC" id="3.4.19.13" evidence="4"/>
<keyword evidence="4" id="KW-0378">Hydrolase</keyword>
<name>A0ABX8AKX4_9HYPH</name>
<gene>
    <name evidence="5" type="primary">ggt</name>
    <name evidence="5" type="ORF">KGB56_20855</name>
</gene>
<evidence type="ECO:0000313" key="5">
    <source>
        <dbReference type="EMBL" id="QUS55714.1"/>
    </source>
</evidence>
<dbReference type="GO" id="GO:0103068">
    <property type="term" value="F:leukotriene C4 gamma-glutamyl transferase activity"/>
    <property type="evidence" value="ECO:0007669"/>
    <property type="project" value="UniProtKB-EC"/>
</dbReference>
<keyword evidence="6" id="KW-1185">Reference proteome</keyword>
<proteinExistence type="inferred from homology"/>
<comment type="catalytic activity">
    <reaction evidence="3 4">
        <text>an N-terminal (5-L-glutamyl)-[peptide] + an alpha-amino acid = 5-L-glutamyl amino acid + an N-terminal L-alpha-aminoacyl-[peptide]</text>
        <dbReference type="Rhea" id="RHEA:23904"/>
        <dbReference type="Rhea" id="RHEA-COMP:9780"/>
        <dbReference type="Rhea" id="RHEA-COMP:9795"/>
        <dbReference type="ChEBI" id="CHEBI:77644"/>
        <dbReference type="ChEBI" id="CHEBI:78597"/>
        <dbReference type="ChEBI" id="CHEBI:78599"/>
        <dbReference type="ChEBI" id="CHEBI:78608"/>
        <dbReference type="EC" id="2.3.2.2"/>
    </reaction>
</comment>
<dbReference type="InterPro" id="IPR052896">
    <property type="entry name" value="GGT-like_enzyme"/>
</dbReference>
<dbReference type="EC" id="2.3.2.2" evidence="4"/>
<comment type="pathway">
    <text evidence="4">Sulfur metabolism; glutathione metabolism.</text>
</comment>
<keyword evidence="4 5" id="KW-0808">Transferase</keyword>
<comment type="catalytic activity">
    <reaction evidence="2 4">
        <text>glutathione + H2O = L-cysteinylglycine + L-glutamate</text>
        <dbReference type="Rhea" id="RHEA:28807"/>
        <dbReference type="ChEBI" id="CHEBI:15377"/>
        <dbReference type="ChEBI" id="CHEBI:29985"/>
        <dbReference type="ChEBI" id="CHEBI:57925"/>
        <dbReference type="ChEBI" id="CHEBI:61694"/>
        <dbReference type="EC" id="3.4.19.13"/>
    </reaction>
</comment>
<comment type="similarity">
    <text evidence="4">Belongs to the gamma-glutamyltransferase family.</text>
</comment>
<dbReference type="PRINTS" id="PR01210">
    <property type="entry name" value="GGTRANSPTASE"/>
</dbReference>
<evidence type="ECO:0000256" key="2">
    <source>
        <dbReference type="ARBA" id="ARBA00001089"/>
    </source>
</evidence>
<comment type="PTM">
    <text evidence="4">Cleaved by autocatalysis into a large and a small subunit.</text>
</comment>
<evidence type="ECO:0000313" key="6">
    <source>
        <dbReference type="Proteomes" id="UP000680706"/>
    </source>
</evidence>
<keyword evidence="4" id="KW-0317">Glutathione biosynthesis</keyword>
<comment type="subunit">
    <text evidence="4">This enzyme consists of two polypeptide chains, which are synthesized in precursor form from a single polypeptide.</text>
</comment>
<dbReference type="InterPro" id="IPR029055">
    <property type="entry name" value="Ntn_hydrolases_N"/>
</dbReference>
<keyword evidence="4 5" id="KW-0012">Acyltransferase</keyword>
<dbReference type="PANTHER" id="PTHR43881:SF1">
    <property type="entry name" value="GAMMA-GLUTAMYLTRANSPEPTIDASE (AFU_ORTHOLOGUE AFUA_4G13580)"/>
    <property type="match status" value="1"/>
</dbReference>
<dbReference type="InterPro" id="IPR000101">
    <property type="entry name" value="GGT_peptidase"/>
</dbReference>
<dbReference type="NCBIfam" id="TIGR00066">
    <property type="entry name" value="g_glut_trans"/>
    <property type="match status" value="1"/>
</dbReference>
<reference evidence="5 6" key="1">
    <citation type="journal article" date="2021" name="Angew. Chem. Int. Ed. Engl.">
        <title>A novel family of nonribosomal peptides modulate collective behavior in Pseudovibrio bacteria isolated from marine sponges.</title>
        <authorList>
            <person name="Ioca L.P."/>
            <person name="Dai Y."/>
            <person name="Kunakom S."/>
            <person name="Diaz-Espinosa J."/>
            <person name="Krunic A."/>
            <person name="Crnkovic C.M."/>
            <person name="Orjala J."/>
            <person name="Sanchez L.M."/>
            <person name="Ferreira A.G."/>
            <person name="Berlinck R.G.S."/>
            <person name="Eustaquio A.S."/>
        </authorList>
    </citation>
    <scope>NUCLEOTIDE SEQUENCE [LARGE SCALE GENOMIC DNA]</scope>
    <source>
        <strain evidence="5 6">Ab134</strain>
    </source>
</reference>
<dbReference type="RefSeq" id="WP_083646163.1">
    <property type="nucleotide sequence ID" value="NZ_CP074126.1"/>
</dbReference>
<keyword evidence="4" id="KW-0865">Zymogen</keyword>
<dbReference type="Proteomes" id="UP000680706">
    <property type="component" value="Chromosome"/>
</dbReference>
<dbReference type="EMBL" id="CP074126">
    <property type="protein sequence ID" value="QUS55714.1"/>
    <property type="molecule type" value="Genomic_DNA"/>
</dbReference>
<dbReference type="Gene3D" id="1.10.246.130">
    <property type="match status" value="1"/>
</dbReference>
<dbReference type="Gene3D" id="3.60.20.40">
    <property type="match status" value="1"/>
</dbReference>
<comment type="catalytic activity">
    <reaction evidence="1 4">
        <text>an S-substituted glutathione + H2O = an S-substituted L-cysteinylglycine + L-glutamate</text>
        <dbReference type="Rhea" id="RHEA:59468"/>
        <dbReference type="ChEBI" id="CHEBI:15377"/>
        <dbReference type="ChEBI" id="CHEBI:29985"/>
        <dbReference type="ChEBI" id="CHEBI:90779"/>
        <dbReference type="ChEBI" id="CHEBI:143103"/>
        <dbReference type="EC" id="3.4.19.13"/>
    </reaction>
</comment>
<dbReference type="Pfam" id="PF01019">
    <property type="entry name" value="G_glu_transpept"/>
    <property type="match status" value="1"/>
</dbReference>
<evidence type="ECO:0000256" key="4">
    <source>
        <dbReference type="RuleBase" id="RU368036"/>
    </source>
</evidence>